<keyword evidence="2" id="KW-0285">Flavoprotein</keyword>
<keyword evidence="4" id="KW-0560">Oxidoreductase</keyword>
<dbReference type="InterPro" id="IPR006091">
    <property type="entry name" value="Acyl-CoA_Oxase/DH_mid-dom"/>
</dbReference>
<keyword evidence="3" id="KW-0274">FAD</keyword>
<gene>
    <name evidence="7" type="ORF">S06H3_27350</name>
</gene>
<organism evidence="7">
    <name type="scientific">marine sediment metagenome</name>
    <dbReference type="NCBI Taxonomy" id="412755"/>
    <lineage>
        <taxon>unclassified sequences</taxon>
        <taxon>metagenomes</taxon>
        <taxon>ecological metagenomes</taxon>
    </lineage>
</organism>
<evidence type="ECO:0000256" key="1">
    <source>
        <dbReference type="ARBA" id="ARBA00009347"/>
    </source>
</evidence>
<dbReference type="InterPro" id="IPR009100">
    <property type="entry name" value="AcylCoA_DH/oxidase_NM_dom_sf"/>
</dbReference>
<name>X1LMR3_9ZZZZ</name>
<dbReference type="PANTHER" id="PTHR43884">
    <property type="entry name" value="ACYL-COA DEHYDROGENASE"/>
    <property type="match status" value="1"/>
</dbReference>
<feature type="domain" description="Acyl-CoA dehydrogenase/oxidase C-terminal" evidence="5">
    <location>
        <begin position="82"/>
        <end position="230"/>
    </location>
</feature>
<evidence type="ECO:0000259" key="6">
    <source>
        <dbReference type="Pfam" id="PF02770"/>
    </source>
</evidence>
<dbReference type="SUPFAM" id="SSF56645">
    <property type="entry name" value="Acyl-CoA dehydrogenase NM domain-like"/>
    <property type="match status" value="1"/>
</dbReference>
<comment type="similarity">
    <text evidence="1">Belongs to the acyl-CoA dehydrogenase family.</text>
</comment>
<proteinExistence type="inferred from homology"/>
<dbReference type="Pfam" id="PF02770">
    <property type="entry name" value="Acyl-CoA_dh_M"/>
    <property type="match status" value="1"/>
</dbReference>
<dbReference type="InterPro" id="IPR036250">
    <property type="entry name" value="AcylCo_DH-like_C"/>
</dbReference>
<dbReference type="AlphaFoldDB" id="X1LMR3"/>
<dbReference type="EMBL" id="BARV01015859">
    <property type="protein sequence ID" value="GAI20383.1"/>
    <property type="molecule type" value="Genomic_DNA"/>
</dbReference>
<dbReference type="InterPro" id="IPR046373">
    <property type="entry name" value="Acyl-CoA_Oxase/DH_mid-dom_sf"/>
</dbReference>
<dbReference type="PANTHER" id="PTHR43884:SF20">
    <property type="entry name" value="ACYL-COA DEHYDROGENASE FADE28"/>
    <property type="match status" value="1"/>
</dbReference>
<dbReference type="GO" id="GO:0003995">
    <property type="term" value="F:acyl-CoA dehydrogenase activity"/>
    <property type="evidence" value="ECO:0007669"/>
    <property type="project" value="TreeGrafter"/>
</dbReference>
<dbReference type="CDD" id="cd00567">
    <property type="entry name" value="ACAD"/>
    <property type="match status" value="1"/>
</dbReference>
<accession>X1LMR3</accession>
<dbReference type="Pfam" id="PF00441">
    <property type="entry name" value="Acyl-CoA_dh_1"/>
    <property type="match status" value="1"/>
</dbReference>
<evidence type="ECO:0000256" key="3">
    <source>
        <dbReference type="ARBA" id="ARBA00022827"/>
    </source>
</evidence>
<dbReference type="InterPro" id="IPR009075">
    <property type="entry name" value="AcylCo_DH/oxidase_C"/>
</dbReference>
<evidence type="ECO:0000256" key="4">
    <source>
        <dbReference type="ARBA" id="ARBA00023002"/>
    </source>
</evidence>
<comment type="caution">
    <text evidence="7">The sequence shown here is derived from an EMBL/GenBank/DDBJ whole genome shotgun (WGS) entry which is preliminary data.</text>
</comment>
<reference evidence="7" key="1">
    <citation type="journal article" date="2014" name="Front. Microbiol.">
        <title>High frequency of phylogenetically diverse reductive dehalogenase-homologous genes in deep subseafloor sedimentary metagenomes.</title>
        <authorList>
            <person name="Kawai M."/>
            <person name="Futagami T."/>
            <person name="Toyoda A."/>
            <person name="Takaki Y."/>
            <person name="Nishi S."/>
            <person name="Hori S."/>
            <person name="Arai W."/>
            <person name="Tsubouchi T."/>
            <person name="Morono Y."/>
            <person name="Uchiyama I."/>
            <person name="Ito T."/>
            <person name="Fujiyama A."/>
            <person name="Inagaki F."/>
            <person name="Takami H."/>
        </authorList>
    </citation>
    <scope>NUCLEOTIDE SEQUENCE</scope>
    <source>
        <strain evidence="7">Expedition CK06-06</strain>
    </source>
</reference>
<feature type="domain" description="Acyl-CoA oxidase/dehydrogenase middle" evidence="6">
    <location>
        <begin position="2"/>
        <end position="70"/>
    </location>
</feature>
<dbReference type="Gene3D" id="2.40.110.10">
    <property type="entry name" value="Butyryl-CoA Dehydrogenase, subunit A, domain 2"/>
    <property type="match status" value="1"/>
</dbReference>
<evidence type="ECO:0000259" key="5">
    <source>
        <dbReference type="Pfam" id="PF00441"/>
    </source>
</evidence>
<sequence length="232" mass="25645">GAYVINGTKLFVPDAHIADYLLCVARTNEQAEAESGITTFIVDAKSQGISYTVLKTIAGDKLCEVIFDQVRVPKENILGQLDQGWSVVQRAIERAAVAKCCGMVGAMQQVLEITIDYAKERKQFDRPIGSFQVIQHYCANMATDVDGSRFTTYQAAWRLSEGLPSAKEIAIAKVWTGEAYGRVITLAHQIHGAIGCTIDHDLQFYTKRGKAAELTFGDRDFYREIVAKEMGL</sequence>
<protein>
    <recommendedName>
        <fullName evidence="8">Acyl-CoA dehydrogenase/oxidase C-terminal domain-containing protein</fullName>
    </recommendedName>
</protein>
<evidence type="ECO:0000256" key="2">
    <source>
        <dbReference type="ARBA" id="ARBA00022630"/>
    </source>
</evidence>
<evidence type="ECO:0000313" key="7">
    <source>
        <dbReference type="EMBL" id="GAI20383.1"/>
    </source>
</evidence>
<dbReference type="Gene3D" id="1.20.140.10">
    <property type="entry name" value="Butyryl-CoA Dehydrogenase, subunit A, domain 3"/>
    <property type="match status" value="1"/>
</dbReference>
<dbReference type="SUPFAM" id="SSF47203">
    <property type="entry name" value="Acyl-CoA dehydrogenase C-terminal domain-like"/>
    <property type="match status" value="1"/>
</dbReference>
<evidence type="ECO:0008006" key="8">
    <source>
        <dbReference type="Google" id="ProtNLM"/>
    </source>
</evidence>
<feature type="non-terminal residue" evidence="7">
    <location>
        <position position="1"/>
    </location>
</feature>